<reference evidence="3 4" key="1">
    <citation type="submission" date="2020-08" db="EMBL/GenBank/DDBJ databases">
        <title>Genomic Encyclopedia of Type Strains, Phase IV (KMG-IV): sequencing the most valuable type-strain genomes for metagenomic binning, comparative biology and taxonomic classification.</title>
        <authorList>
            <person name="Goeker M."/>
        </authorList>
    </citation>
    <scope>NUCLEOTIDE SEQUENCE [LARGE SCALE GENOMIC DNA]</scope>
    <source>
        <strain evidence="3 4">DSM 103733</strain>
    </source>
</reference>
<feature type="signal peptide" evidence="2">
    <location>
        <begin position="1"/>
        <end position="26"/>
    </location>
</feature>
<dbReference type="RefSeq" id="WP_050059130.1">
    <property type="nucleotide sequence ID" value="NZ_JACHEK010000004.1"/>
</dbReference>
<feature type="chain" id="PRO_5032549236" description="TrbI/VirB10 family protein" evidence="2">
    <location>
        <begin position="27"/>
        <end position="306"/>
    </location>
</feature>
<keyword evidence="2" id="KW-0732">Signal</keyword>
<evidence type="ECO:0000256" key="1">
    <source>
        <dbReference type="SAM" id="MobiDB-lite"/>
    </source>
</evidence>
<evidence type="ECO:0008006" key="5">
    <source>
        <dbReference type="Google" id="ProtNLM"/>
    </source>
</evidence>
<evidence type="ECO:0000313" key="4">
    <source>
        <dbReference type="Proteomes" id="UP000538666"/>
    </source>
</evidence>
<evidence type="ECO:0000256" key="2">
    <source>
        <dbReference type="SAM" id="SignalP"/>
    </source>
</evidence>
<keyword evidence="4" id="KW-1185">Reference proteome</keyword>
<protein>
    <recommendedName>
        <fullName evidence="5">TrbI/VirB10 family protein</fullName>
    </recommendedName>
</protein>
<accession>A0A841JZ25</accession>
<sequence>MKQFLHGWTPGLIVAAAVTLTGAAYGQQATQPASDPYQGVSQPPPDDSIVANPDAAPAPPPTAVVSKPAYNPDDDIVGSSPVASPAQYSDPAPNSAVLETRPSETRPNPDAGIVSVIPSSGNELPEGTNVRVRLTERLSTVDTTAGSPFRGEVTTAVFKDGRIIIPPGSILKGRVISVRQGHHFTGAATLHLRPDMILLPDGTAYHLYAQVIQSKAPGTRTDSEGGIQPSSQWKKDTAEYGVGIGAGAIAGAHFAGPHGALIGAGIGATVITAHLLMQHPAAAVVPSGSVVTFSLSEPMELTPTRN</sequence>
<organism evidence="3 4">
    <name type="scientific">Silvibacterium bohemicum</name>
    <dbReference type="NCBI Taxonomy" id="1577686"/>
    <lineage>
        <taxon>Bacteria</taxon>
        <taxon>Pseudomonadati</taxon>
        <taxon>Acidobacteriota</taxon>
        <taxon>Terriglobia</taxon>
        <taxon>Terriglobales</taxon>
        <taxon>Acidobacteriaceae</taxon>
        <taxon>Silvibacterium</taxon>
    </lineage>
</organism>
<feature type="region of interest" description="Disordered" evidence="1">
    <location>
        <begin position="29"/>
        <end position="112"/>
    </location>
</feature>
<dbReference type="Proteomes" id="UP000538666">
    <property type="component" value="Unassembled WGS sequence"/>
</dbReference>
<name>A0A841JZ25_9BACT</name>
<proteinExistence type="predicted"/>
<dbReference type="EMBL" id="JACHEK010000004">
    <property type="protein sequence ID" value="MBB6144211.1"/>
    <property type="molecule type" value="Genomic_DNA"/>
</dbReference>
<gene>
    <name evidence="3" type="ORF">HNQ77_002163</name>
</gene>
<dbReference type="AlphaFoldDB" id="A0A841JZ25"/>
<dbReference type="OrthoDB" id="121374at2"/>
<comment type="caution">
    <text evidence="3">The sequence shown here is derived from an EMBL/GenBank/DDBJ whole genome shotgun (WGS) entry which is preliminary data.</text>
</comment>
<evidence type="ECO:0000313" key="3">
    <source>
        <dbReference type="EMBL" id="MBB6144211.1"/>
    </source>
</evidence>